<dbReference type="Gene3D" id="3.40.50.300">
    <property type="entry name" value="P-loop containing nucleotide triphosphate hydrolases"/>
    <property type="match status" value="1"/>
</dbReference>
<accession>A0A6I9X357</accession>
<keyword evidence="6" id="KW-0539">Nucleus</keyword>
<comment type="catalytic activity">
    <reaction evidence="7">
        <text>Couples ATP hydrolysis with the unwinding of duplex DNA by translocating in the 3'-5' direction.</text>
        <dbReference type="EC" id="5.6.2.4"/>
    </reaction>
</comment>
<evidence type="ECO:0000313" key="12">
    <source>
        <dbReference type="Proteomes" id="UP000504615"/>
    </source>
</evidence>
<dbReference type="RefSeq" id="XP_011638827.2">
    <property type="nucleotide sequence ID" value="XM_011640525.2"/>
</dbReference>
<dbReference type="EC" id="5.6.2.4" evidence="8"/>
<dbReference type="InterPro" id="IPR036388">
    <property type="entry name" value="WH-like_DNA-bd_sf"/>
</dbReference>
<evidence type="ECO:0000256" key="7">
    <source>
        <dbReference type="ARBA" id="ARBA00034617"/>
    </source>
</evidence>
<dbReference type="GO" id="GO:0005634">
    <property type="term" value="C:nucleus"/>
    <property type="evidence" value="ECO:0007669"/>
    <property type="project" value="TreeGrafter"/>
</dbReference>
<evidence type="ECO:0000256" key="3">
    <source>
        <dbReference type="ARBA" id="ARBA00023125"/>
    </source>
</evidence>
<dbReference type="Proteomes" id="UP000504615">
    <property type="component" value="Unplaced"/>
</dbReference>
<feature type="domain" description="Helicase C-terminal" evidence="11">
    <location>
        <begin position="1"/>
        <end position="71"/>
    </location>
</feature>
<dbReference type="OrthoDB" id="10261556at2759"/>
<dbReference type="GO" id="GO:0009378">
    <property type="term" value="F:four-way junction helicase activity"/>
    <property type="evidence" value="ECO:0007669"/>
    <property type="project" value="TreeGrafter"/>
</dbReference>
<dbReference type="GO" id="GO:0003677">
    <property type="term" value="F:DNA binding"/>
    <property type="evidence" value="ECO:0007669"/>
    <property type="project" value="UniProtKB-KW"/>
</dbReference>
<dbReference type="PROSITE" id="PS50967">
    <property type="entry name" value="HRDC"/>
    <property type="match status" value="1"/>
</dbReference>
<dbReference type="SMART" id="SM00956">
    <property type="entry name" value="RQC"/>
    <property type="match status" value="1"/>
</dbReference>
<evidence type="ECO:0000256" key="9">
    <source>
        <dbReference type="ARBA" id="ARBA00044542"/>
    </source>
</evidence>
<evidence type="ECO:0000256" key="8">
    <source>
        <dbReference type="ARBA" id="ARBA00034808"/>
    </source>
</evidence>
<dbReference type="PROSITE" id="PS51194">
    <property type="entry name" value="HELICASE_CTER"/>
    <property type="match status" value="1"/>
</dbReference>
<keyword evidence="2" id="KW-0227">DNA damage</keyword>
<feature type="domain" description="HRDC" evidence="10">
    <location>
        <begin position="256"/>
        <end position="336"/>
    </location>
</feature>
<keyword evidence="4" id="KW-0234">DNA repair</keyword>
<protein>
    <recommendedName>
        <fullName evidence="8">DNA 3'-5' helicase</fullName>
        <ecNumber evidence="8">5.6.2.4</ecNumber>
    </recommendedName>
    <alternativeName>
        <fullName evidence="9">DNA 3'-5' helicase BLM</fullName>
    </alternativeName>
</protein>
<dbReference type="GO" id="GO:0006260">
    <property type="term" value="P:DNA replication"/>
    <property type="evidence" value="ECO:0007669"/>
    <property type="project" value="InterPro"/>
</dbReference>
<evidence type="ECO:0000256" key="6">
    <source>
        <dbReference type="ARBA" id="ARBA00023242"/>
    </source>
</evidence>
<evidence type="ECO:0000256" key="2">
    <source>
        <dbReference type="ARBA" id="ARBA00022763"/>
    </source>
</evidence>
<dbReference type="InterPro" id="IPR010997">
    <property type="entry name" value="HRDC-like_sf"/>
</dbReference>
<dbReference type="KEGG" id="pbar:105428298"/>
<keyword evidence="3" id="KW-0238">DNA-binding</keyword>
<dbReference type="GO" id="GO:0000166">
    <property type="term" value="F:nucleotide binding"/>
    <property type="evidence" value="ECO:0007669"/>
    <property type="project" value="InterPro"/>
</dbReference>
<dbReference type="InterPro" id="IPR002121">
    <property type="entry name" value="HRDC_dom"/>
</dbReference>
<comment type="similarity">
    <text evidence="1">Belongs to the helicase family. RecQ subfamily.</text>
</comment>
<keyword evidence="12" id="KW-1185">Reference proteome</keyword>
<dbReference type="GO" id="GO:0005694">
    <property type="term" value="C:chromosome"/>
    <property type="evidence" value="ECO:0007669"/>
    <property type="project" value="TreeGrafter"/>
</dbReference>
<dbReference type="InterPro" id="IPR027417">
    <property type="entry name" value="P-loop_NTPase"/>
</dbReference>
<dbReference type="InterPro" id="IPR032284">
    <property type="entry name" value="RecQ_Zn-bd"/>
</dbReference>
<dbReference type="SUPFAM" id="SSF47819">
    <property type="entry name" value="HRDC-like"/>
    <property type="match status" value="1"/>
</dbReference>
<dbReference type="SUPFAM" id="SSF52540">
    <property type="entry name" value="P-loop containing nucleoside triphosphate hydrolases"/>
    <property type="match status" value="1"/>
</dbReference>
<dbReference type="GO" id="GO:0005737">
    <property type="term" value="C:cytoplasm"/>
    <property type="evidence" value="ECO:0007669"/>
    <property type="project" value="TreeGrafter"/>
</dbReference>
<evidence type="ECO:0000256" key="4">
    <source>
        <dbReference type="ARBA" id="ARBA00023204"/>
    </source>
</evidence>
<evidence type="ECO:0000256" key="1">
    <source>
        <dbReference type="ARBA" id="ARBA00005446"/>
    </source>
</evidence>
<dbReference type="InterPro" id="IPR044876">
    <property type="entry name" value="HRDC_dom_sf"/>
</dbReference>
<dbReference type="InterPro" id="IPR018982">
    <property type="entry name" value="RQC_domain"/>
</dbReference>
<proteinExistence type="inferred from homology"/>
<dbReference type="GO" id="GO:0043138">
    <property type="term" value="F:3'-5' DNA helicase activity"/>
    <property type="evidence" value="ECO:0007669"/>
    <property type="project" value="UniProtKB-EC"/>
</dbReference>
<dbReference type="Pfam" id="PF16124">
    <property type="entry name" value="RecQ_Zn_bind"/>
    <property type="match status" value="1"/>
</dbReference>
<dbReference type="Pfam" id="PF00271">
    <property type="entry name" value="Helicase_C"/>
    <property type="match status" value="1"/>
</dbReference>
<evidence type="ECO:0000259" key="10">
    <source>
        <dbReference type="PROSITE" id="PS50967"/>
    </source>
</evidence>
<evidence type="ECO:0000259" key="11">
    <source>
        <dbReference type="PROSITE" id="PS51194"/>
    </source>
</evidence>
<dbReference type="PANTHER" id="PTHR13710">
    <property type="entry name" value="DNA HELICASE RECQ FAMILY MEMBER"/>
    <property type="match status" value="1"/>
</dbReference>
<evidence type="ECO:0000256" key="5">
    <source>
        <dbReference type="ARBA" id="ARBA00023235"/>
    </source>
</evidence>
<dbReference type="GO" id="GO:0000724">
    <property type="term" value="P:double-strand break repair via homologous recombination"/>
    <property type="evidence" value="ECO:0007669"/>
    <property type="project" value="TreeGrafter"/>
</dbReference>
<dbReference type="Gene3D" id="1.10.150.80">
    <property type="entry name" value="HRDC domain"/>
    <property type="match status" value="1"/>
</dbReference>
<dbReference type="Pfam" id="PF00570">
    <property type="entry name" value="HRDC"/>
    <property type="match status" value="1"/>
</dbReference>
<reference evidence="13" key="1">
    <citation type="submission" date="2025-08" db="UniProtKB">
        <authorList>
            <consortium name="RefSeq"/>
        </authorList>
    </citation>
    <scope>IDENTIFICATION</scope>
</reference>
<name>A0A6I9X357_9HYME</name>
<organism evidence="12 13">
    <name type="scientific">Pogonomyrmex barbatus</name>
    <name type="common">red harvester ant</name>
    <dbReference type="NCBI Taxonomy" id="144034"/>
    <lineage>
        <taxon>Eukaryota</taxon>
        <taxon>Metazoa</taxon>
        <taxon>Ecdysozoa</taxon>
        <taxon>Arthropoda</taxon>
        <taxon>Hexapoda</taxon>
        <taxon>Insecta</taxon>
        <taxon>Pterygota</taxon>
        <taxon>Neoptera</taxon>
        <taxon>Endopterygota</taxon>
        <taxon>Hymenoptera</taxon>
        <taxon>Apocrita</taxon>
        <taxon>Aculeata</taxon>
        <taxon>Formicoidea</taxon>
        <taxon>Formicidae</taxon>
        <taxon>Myrmicinae</taxon>
        <taxon>Pogonomyrmex</taxon>
    </lineage>
</organism>
<dbReference type="SMART" id="SM00341">
    <property type="entry name" value="HRDC"/>
    <property type="match status" value="1"/>
</dbReference>
<dbReference type="FunFam" id="1.10.10.10:FF:000495">
    <property type="entry name" value="RecQ family helicase MusN"/>
    <property type="match status" value="1"/>
</dbReference>
<dbReference type="PANTHER" id="PTHR13710:SF153">
    <property type="entry name" value="RECQ-LIKE DNA HELICASE BLM"/>
    <property type="match status" value="1"/>
</dbReference>
<gene>
    <name evidence="13" type="primary">LOC105428298</name>
</gene>
<dbReference type="Pfam" id="PF09382">
    <property type="entry name" value="RQC"/>
    <property type="match status" value="1"/>
</dbReference>
<dbReference type="AlphaFoldDB" id="A0A6I9X357"/>
<dbReference type="Gene3D" id="1.10.10.10">
    <property type="entry name" value="Winged helix-like DNA-binding domain superfamily/Winged helix DNA-binding domain"/>
    <property type="match status" value="1"/>
</dbReference>
<dbReference type="GeneID" id="105428298"/>
<keyword evidence="5" id="KW-0413">Isomerase</keyword>
<dbReference type="InterPro" id="IPR001650">
    <property type="entry name" value="Helicase_C-like"/>
</dbReference>
<evidence type="ECO:0000313" key="13">
    <source>
        <dbReference type="RefSeq" id="XP_011638827.2"/>
    </source>
</evidence>
<sequence>MGIDKPNVRFVIHATLPKSIESYYQESGRAGRDGEIADCILFYHYADMHRIRRMLKLDNSHVVDTHMDNLSTMVQFCENTIDCRRSLQLNYFGESFDRQQCISNKITACDNCRCKGEITKLDVTEDAKEIIKAVRDINNEKKCKLTIVFLINIFKGCALKNIRESDLTKHPLYGRGKSWNKSDIARLLHHMVLQKYLEENMYINNEIACTYVKIGPKANELMTKDVKIQIPIRQSNKSTSGATAISTVTKEIDGIKELQDRCYAELMTVIRAIAGALDVSVSSIMNMAAVKVMSERLPETAEAMLQIPHVTKANFIKYGKTLLNVTQKYAAEKRKN</sequence>